<evidence type="ECO:0000313" key="2">
    <source>
        <dbReference type="Proteomes" id="UP001465976"/>
    </source>
</evidence>
<reference evidence="1 2" key="1">
    <citation type="submission" date="2024-02" db="EMBL/GenBank/DDBJ databases">
        <title>A draft genome for the cacao thread blight pathogen Marasmius crinis-equi.</title>
        <authorList>
            <person name="Cohen S.P."/>
            <person name="Baruah I.K."/>
            <person name="Amoako-Attah I."/>
            <person name="Bukari Y."/>
            <person name="Meinhardt L.W."/>
            <person name="Bailey B.A."/>
        </authorList>
    </citation>
    <scope>NUCLEOTIDE SEQUENCE [LARGE SCALE GENOMIC DNA]</scope>
    <source>
        <strain evidence="1 2">GH-76</strain>
    </source>
</reference>
<organism evidence="1 2">
    <name type="scientific">Marasmius crinis-equi</name>
    <dbReference type="NCBI Taxonomy" id="585013"/>
    <lineage>
        <taxon>Eukaryota</taxon>
        <taxon>Fungi</taxon>
        <taxon>Dikarya</taxon>
        <taxon>Basidiomycota</taxon>
        <taxon>Agaricomycotina</taxon>
        <taxon>Agaricomycetes</taxon>
        <taxon>Agaricomycetidae</taxon>
        <taxon>Agaricales</taxon>
        <taxon>Marasmiineae</taxon>
        <taxon>Marasmiaceae</taxon>
        <taxon>Marasmius</taxon>
    </lineage>
</organism>
<evidence type="ECO:0008006" key="3">
    <source>
        <dbReference type="Google" id="ProtNLM"/>
    </source>
</evidence>
<dbReference type="Proteomes" id="UP001465976">
    <property type="component" value="Unassembled WGS sequence"/>
</dbReference>
<evidence type="ECO:0000313" key="1">
    <source>
        <dbReference type="EMBL" id="KAL0573079.1"/>
    </source>
</evidence>
<proteinExistence type="predicted"/>
<dbReference type="EMBL" id="JBAHYK010000548">
    <property type="protein sequence ID" value="KAL0573079.1"/>
    <property type="molecule type" value="Genomic_DNA"/>
</dbReference>
<name>A0ABR3FCP7_9AGAR</name>
<accession>A0ABR3FCP7</accession>
<gene>
    <name evidence="1" type="ORF">V5O48_008890</name>
</gene>
<sequence length="268" mass="29766">MQRLARSSPLLCEFAYTSFDHSIRTNETPLDALQFIHLRALKLTFICEQVPIFGSLFNVFESFTAPALTDLSLVVNPFHSWDSEPFSYPINGNLPFHDFVLRSQCELSSLQLSMPLAEESLKKTLSLLSSLSSFIVDTSLSPGYLHFPVSSANYLDIIVRALSPSNESIRCPALKDLYVTSCRPGEAIVLVNLIEARTVHTTELESLRAKFQTSSRTGVGMLKSALELGKSKGLGVKIKWEYRKQYSEGLDSSYPFATSLSDPEVLVG</sequence>
<keyword evidence="2" id="KW-1185">Reference proteome</keyword>
<protein>
    <recommendedName>
        <fullName evidence="3">FBD domain-containing protein</fullName>
    </recommendedName>
</protein>
<comment type="caution">
    <text evidence="1">The sequence shown here is derived from an EMBL/GenBank/DDBJ whole genome shotgun (WGS) entry which is preliminary data.</text>
</comment>